<dbReference type="Pfam" id="PF00756">
    <property type="entry name" value="Esterase"/>
    <property type="match status" value="1"/>
</dbReference>
<gene>
    <name evidence="3" type="ORF">CVE23_18705</name>
</gene>
<dbReference type="AlphaFoldDB" id="A0A2K8QQM5"/>
<dbReference type="InterPro" id="IPR052558">
    <property type="entry name" value="Siderophore_Hydrolase_D"/>
</dbReference>
<dbReference type="EMBL" id="CP025003">
    <property type="protein sequence ID" value="ATZ95821.1"/>
    <property type="molecule type" value="Genomic_DNA"/>
</dbReference>
<dbReference type="GeneID" id="66566347"/>
<dbReference type="InterPro" id="IPR000801">
    <property type="entry name" value="Esterase-like"/>
</dbReference>
<accession>A0A2K8QQM5</accession>
<dbReference type="KEGG" id="dfn:CVE23_18705"/>
<dbReference type="PANTHER" id="PTHR40841">
    <property type="entry name" value="SIDEROPHORE TRIACETYLFUSARININE C ESTERASE"/>
    <property type="match status" value="1"/>
</dbReference>
<dbReference type="InterPro" id="IPR029058">
    <property type="entry name" value="AB_hydrolase_fold"/>
</dbReference>
<evidence type="ECO:0000313" key="4">
    <source>
        <dbReference type="Proteomes" id="UP000231901"/>
    </source>
</evidence>
<name>A0A2K8QQM5_9GAMM</name>
<keyword evidence="4" id="KW-1185">Reference proteome</keyword>
<dbReference type="SUPFAM" id="SSF53474">
    <property type="entry name" value="alpha/beta-Hydrolases"/>
    <property type="match status" value="1"/>
</dbReference>
<dbReference type="PANTHER" id="PTHR40841:SF2">
    <property type="entry name" value="SIDEROPHORE-DEGRADING ESTERASE (EUROFUNG)"/>
    <property type="match status" value="1"/>
</dbReference>
<dbReference type="Gene3D" id="3.40.50.1820">
    <property type="entry name" value="alpha/beta hydrolase"/>
    <property type="match status" value="1"/>
</dbReference>
<organism evidence="3 4">
    <name type="scientific">Dickeya fangzhongdai</name>
    <dbReference type="NCBI Taxonomy" id="1778540"/>
    <lineage>
        <taxon>Bacteria</taxon>
        <taxon>Pseudomonadati</taxon>
        <taxon>Pseudomonadota</taxon>
        <taxon>Gammaproteobacteria</taxon>
        <taxon>Enterobacterales</taxon>
        <taxon>Pectobacteriaceae</taxon>
        <taxon>Dickeya</taxon>
    </lineage>
</organism>
<proteinExistence type="inferred from homology"/>
<dbReference type="GO" id="GO:0016788">
    <property type="term" value="F:hydrolase activity, acting on ester bonds"/>
    <property type="evidence" value="ECO:0007669"/>
    <property type="project" value="TreeGrafter"/>
</dbReference>
<evidence type="ECO:0000256" key="1">
    <source>
        <dbReference type="ARBA" id="ARBA00005622"/>
    </source>
</evidence>
<reference evidence="4" key="1">
    <citation type="journal article" date="2018" name="Genome Announc.">
        <title>Complete genome sequence of a Dickeya fangzhongdai type strain causing bleeding canker of pear tree trunks.</title>
        <authorList>
            <person name="Zhao Y."/>
            <person name="Tian Y."/>
            <person name="Li X."/>
            <person name="Hu B."/>
        </authorList>
    </citation>
    <scope>NUCLEOTIDE SEQUENCE [LARGE SCALE GENOMIC DNA]</scope>
    <source>
        <strain evidence="4">DSM 101947</strain>
    </source>
</reference>
<evidence type="ECO:0000313" key="3">
    <source>
        <dbReference type="EMBL" id="ATZ95821.1"/>
    </source>
</evidence>
<sequence length="288" mass="32814">MYQLSNTRVETFASAACGHYRLLIAWPDGPAPKRGWPVMYLLDGERYFATAVSLLTAMREPRCGMTPGVIVAVDYDGPTRRDRDYRPAVERLIPEPDPAGGLRPPGEQGDAAGFRRFLLEELKPFIHQRYDIDSQRQALFGHSYGGLFTVDTLLEQPDSFQHFYASSPSVWWNGGYLSRQAEAFVEHVFVEHVDAQPLNTPVSLALSVGEHEQSLEAWEQRLPDERQRWLRQHRGQRRMVDGIRELATQLRLTTPLLTVSLHVYAEQSHMSASFPALLHALRHHFQPS</sequence>
<comment type="similarity">
    <text evidence="1">Belongs to the esterase D family.</text>
</comment>
<evidence type="ECO:0000256" key="2">
    <source>
        <dbReference type="ARBA" id="ARBA00022801"/>
    </source>
</evidence>
<protein>
    <submittedName>
        <fullName evidence="3">Alpha/beta hydrolase</fullName>
    </submittedName>
</protein>
<keyword evidence="2 3" id="KW-0378">Hydrolase</keyword>
<dbReference type="RefSeq" id="WP_038920205.1">
    <property type="nucleotide sequence ID" value="NZ_BMJF01000005.1"/>
</dbReference>
<dbReference type="Proteomes" id="UP000231901">
    <property type="component" value="Chromosome"/>
</dbReference>